<feature type="region of interest" description="Disordered" evidence="1">
    <location>
        <begin position="1"/>
        <end position="66"/>
    </location>
</feature>
<dbReference type="EMBL" id="OC855536">
    <property type="protein sequence ID" value="CAD7622184.1"/>
    <property type="molecule type" value="Genomic_DNA"/>
</dbReference>
<accession>A0A7R9KFW2</accession>
<evidence type="ECO:0000313" key="2">
    <source>
        <dbReference type="EMBL" id="CAD7622184.1"/>
    </source>
</evidence>
<name>A0A7R9KFW2_9ACAR</name>
<keyword evidence="3" id="KW-1185">Reference proteome</keyword>
<proteinExistence type="predicted"/>
<feature type="compositionally biased region" description="Basic and acidic residues" evidence="1">
    <location>
        <begin position="33"/>
        <end position="42"/>
    </location>
</feature>
<dbReference type="AlphaFoldDB" id="A0A7R9KFW2"/>
<organism evidence="2">
    <name type="scientific">Medioppia subpectinata</name>
    <dbReference type="NCBI Taxonomy" id="1979941"/>
    <lineage>
        <taxon>Eukaryota</taxon>
        <taxon>Metazoa</taxon>
        <taxon>Ecdysozoa</taxon>
        <taxon>Arthropoda</taxon>
        <taxon>Chelicerata</taxon>
        <taxon>Arachnida</taxon>
        <taxon>Acari</taxon>
        <taxon>Acariformes</taxon>
        <taxon>Sarcoptiformes</taxon>
        <taxon>Oribatida</taxon>
        <taxon>Brachypylina</taxon>
        <taxon>Oppioidea</taxon>
        <taxon>Oppiidae</taxon>
        <taxon>Medioppia</taxon>
    </lineage>
</organism>
<evidence type="ECO:0000313" key="3">
    <source>
        <dbReference type="Proteomes" id="UP000759131"/>
    </source>
</evidence>
<evidence type="ECO:0000256" key="1">
    <source>
        <dbReference type="SAM" id="MobiDB-lite"/>
    </source>
</evidence>
<dbReference type="EMBL" id="CAJPIZ010000961">
    <property type="protein sequence ID" value="CAG2102614.1"/>
    <property type="molecule type" value="Genomic_DNA"/>
</dbReference>
<sequence>ESECGSDPLLLATSSGEKSVKRRHSDDEEEDSDHNNDNKISDGEEYDWQQLTHIWPEVVSGGHPED</sequence>
<gene>
    <name evidence="2" type="ORF">OSB1V03_LOCUS2650</name>
</gene>
<reference evidence="2" key="1">
    <citation type="submission" date="2020-11" db="EMBL/GenBank/DDBJ databases">
        <authorList>
            <person name="Tran Van P."/>
        </authorList>
    </citation>
    <scope>NUCLEOTIDE SEQUENCE</scope>
</reference>
<dbReference type="OrthoDB" id="2013972at2759"/>
<protein>
    <submittedName>
        <fullName evidence="2">Uncharacterized protein</fullName>
    </submittedName>
</protein>
<dbReference type="Proteomes" id="UP000759131">
    <property type="component" value="Unassembled WGS sequence"/>
</dbReference>
<feature type="non-terminal residue" evidence="2">
    <location>
        <position position="66"/>
    </location>
</feature>